<reference evidence="1 2" key="1">
    <citation type="submission" date="2017-08" db="EMBL/GenBank/DDBJ databases">
        <title>Infants hospitalized years apart are colonized by the same room-sourced microbial strains.</title>
        <authorList>
            <person name="Brooks B."/>
            <person name="Olm M.R."/>
            <person name="Firek B.A."/>
            <person name="Baker R."/>
            <person name="Thomas B.C."/>
            <person name="Morowitz M.J."/>
            <person name="Banfield J.F."/>
        </authorList>
    </citation>
    <scope>NUCLEOTIDE SEQUENCE [LARGE SCALE GENOMIC DNA]</scope>
    <source>
        <strain evidence="1">S2_018_000_R2_104</strain>
    </source>
</reference>
<protein>
    <submittedName>
        <fullName evidence="1">Uncharacterized protein</fullName>
    </submittedName>
</protein>
<dbReference type="EMBL" id="QFNK01000028">
    <property type="protein sequence ID" value="PZO88104.1"/>
    <property type="molecule type" value="Genomic_DNA"/>
</dbReference>
<dbReference type="Proteomes" id="UP000249557">
    <property type="component" value="Unassembled WGS sequence"/>
</dbReference>
<accession>A0A2W5A0J4</accession>
<sequence>ADPSLLLKNGEDWGSYYNTDPYVMAGQVARGYERLQMALGATYTPNLFCRLFYKDMS</sequence>
<name>A0A2W5A0J4_9BACT</name>
<feature type="non-terminal residue" evidence="1">
    <location>
        <position position="1"/>
    </location>
</feature>
<proteinExistence type="predicted"/>
<comment type="caution">
    <text evidence="1">The sequence shown here is derived from an EMBL/GenBank/DDBJ whole genome shotgun (WGS) entry which is preliminary data.</text>
</comment>
<evidence type="ECO:0000313" key="1">
    <source>
        <dbReference type="EMBL" id="PZO88104.1"/>
    </source>
</evidence>
<dbReference type="AlphaFoldDB" id="A0A2W5A0J4"/>
<organism evidence="1 2">
    <name type="scientific">Micavibrio aeruginosavorus</name>
    <dbReference type="NCBI Taxonomy" id="349221"/>
    <lineage>
        <taxon>Bacteria</taxon>
        <taxon>Pseudomonadati</taxon>
        <taxon>Bdellovibrionota</taxon>
        <taxon>Bdellovibrionia</taxon>
        <taxon>Bdellovibrionales</taxon>
        <taxon>Pseudobdellovibrionaceae</taxon>
        <taxon>Micavibrio</taxon>
    </lineage>
</organism>
<gene>
    <name evidence="1" type="ORF">DI626_02460</name>
</gene>
<evidence type="ECO:0000313" key="2">
    <source>
        <dbReference type="Proteomes" id="UP000249557"/>
    </source>
</evidence>